<dbReference type="RefSeq" id="XP_038063827.1">
    <property type="nucleotide sequence ID" value="XM_038207899.1"/>
</dbReference>
<comment type="similarity">
    <text evidence="2">Belongs to the sulfotransferase 3 family.</text>
</comment>
<dbReference type="EnsemblMetazoa" id="XM_038207899.1">
    <property type="protein sequence ID" value="XP_038063827.1"/>
    <property type="gene ID" value="LOC119734402"/>
</dbReference>
<evidence type="ECO:0000256" key="6">
    <source>
        <dbReference type="ARBA" id="ARBA00022989"/>
    </source>
</evidence>
<dbReference type="GO" id="GO:0004394">
    <property type="term" value="F:heparan sulfate 2-sulfotransferase activity"/>
    <property type="evidence" value="ECO:0007669"/>
    <property type="project" value="UniProtKB-ARBA"/>
</dbReference>
<protein>
    <submittedName>
        <fullName evidence="11">Uncharacterized protein</fullName>
    </submittedName>
</protein>
<keyword evidence="7" id="KW-0333">Golgi apparatus</keyword>
<evidence type="ECO:0000313" key="11">
    <source>
        <dbReference type="EnsemblMetazoa" id="XP_038063827.1"/>
    </source>
</evidence>
<keyword evidence="12" id="KW-1185">Reference proteome</keyword>
<dbReference type="FunFam" id="3.40.50.300:FF:001418">
    <property type="entry name" value="Heparan sulfate 2-o-sulfotransferase"/>
    <property type="match status" value="1"/>
</dbReference>
<keyword evidence="4" id="KW-0812">Transmembrane</keyword>
<dbReference type="PANTHER" id="PTHR12129">
    <property type="entry name" value="HEPARAN SULFATE 2-O-SULFOTRANSFERASE"/>
    <property type="match status" value="1"/>
</dbReference>
<dbReference type="Pfam" id="PF03567">
    <property type="entry name" value="Sulfotransfer_2"/>
    <property type="match status" value="1"/>
</dbReference>
<evidence type="ECO:0000256" key="1">
    <source>
        <dbReference type="ARBA" id="ARBA00004323"/>
    </source>
</evidence>
<dbReference type="GeneID" id="119734402"/>
<keyword evidence="10" id="KW-0325">Glycoprotein</keyword>
<dbReference type="InterPro" id="IPR027417">
    <property type="entry name" value="P-loop_NTPase"/>
</dbReference>
<dbReference type="PANTHER" id="PTHR12129:SF17">
    <property type="entry name" value="HEPARAN SULFATE 2-O-SULFOTRANSFERASE 1"/>
    <property type="match status" value="1"/>
</dbReference>
<dbReference type="OrthoDB" id="10019582at2759"/>
<dbReference type="GO" id="GO:0000139">
    <property type="term" value="C:Golgi membrane"/>
    <property type="evidence" value="ECO:0007669"/>
    <property type="project" value="UniProtKB-SubCell"/>
</dbReference>
<dbReference type="InterPro" id="IPR007734">
    <property type="entry name" value="Heparan_SO4_2-O-STrfase"/>
</dbReference>
<dbReference type="SUPFAM" id="SSF52540">
    <property type="entry name" value="P-loop containing nucleoside triphosphate hydrolases"/>
    <property type="match status" value="1"/>
</dbReference>
<keyword evidence="6" id="KW-1133">Transmembrane helix</keyword>
<evidence type="ECO:0000256" key="10">
    <source>
        <dbReference type="ARBA" id="ARBA00023180"/>
    </source>
</evidence>
<proteinExistence type="inferred from homology"/>
<evidence type="ECO:0000256" key="3">
    <source>
        <dbReference type="ARBA" id="ARBA00022679"/>
    </source>
</evidence>
<dbReference type="GO" id="GO:0009101">
    <property type="term" value="P:glycoprotein biosynthetic process"/>
    <property type="evidence" value="ECO:0007669"/>
    <property type="project" value="UniProtKB-ARBA"/>
</dbReference>
<keyword evidence="9" id="KW-1015">Disulfide bond</keyword>
<dbReference type="OMA" id="PNQIQFV"/>
<dbReference type="AlphaFoldDB" id="A0A914AJD3"/>
<dbReference type="CTD" id="9653"/>
<evidence type="ECO:0000256" key="2">
    <source>
        <dbReference type="ARBA" id="ARBA00010569"/>
    </source>
</evidence>
<accession>A0A914AJD3</accession>
<keyword evidence="8" id="KW-0472">Membrane</keyword>
<dbReference type="Proteomes" id="UP000887568">
    <property type="component" value="Unplaced"/>
</dbReference>
<organism evidence="11 12">
    <name type="scientific">Patiria miniata</name>
    <name type="common">Bat star</name>
    <name type="synonym">Asterina miniata</name>
    <dbReference type="NCBI Taxonomy" id="46514"/>
    <lineage>
        <taxon>Eukaryota</taxon>
        <taxon>Metazoa</taxon>
        <taxon>Echinodermata</taxon>
        <taxon>Eleutherozoa</taxon>
        <taxon>Asterozoa</taxon>
        <taxon>Asteroidea</taxon>
        <taxon>Valvatacea</taxon>
        <taxon>Valvatida</taxon>
        <taxon>Asterinidae</taxon>
        <taxon>Patiria</taxon>
    </lineage>
</organism>
<keyword evidence="5" id="KW-0735">Signal-anchor</keyword>
<keyword evidence="3" id="KW-0808">Transferase</keyword>
<evidence type="ECO:0000313" key="12">
    <source>
        <dbReference type="Proteomes" id="UP000887568"/>
    </source>
</evidence>
<dbReference type="InterPro" id="IPR005331">
    <property type="entry name" value="Sulfotransferase"/>
</dbReference>
<evidence type="ECO:0000256" key="4">
    <source>
        <dbReference type="ARBA" id="ARBA00022692"/>
    </source>
</evidence>
<evidence type="ECO:0000256" key="8">
    <source>
        <dbReference type="ARBA" id="ARBA00023136"/>
    </source>
</evidence>
<evidence type="ECO:0000256" key="7">
    <source>
        <dbReference type="ARBA" id="ARBA00023034"/>
    </source>
</evidence>
<evidence type="ECO:0000256" key="9">
    <source>
        <dbReference type="ARBA" id="ARBA00023157"/>
    </source>
</evidence>
<comment type="subcellular location">
    <subcellularLocation>
        <location evidence="1">Golgi apparatus membrane</location>
        <topology evidence="1">Single-pass type II membrane protein</topology>
    </subcellularLocation>
</comment>
<evidence type="ECO:0000256" key="5">
    <source>
        <dbReference type="ARBA" id="ARBA00022968"/>
    </source>
</evidence>
<dbReference type="Gene3D" id="3.40.50.300">
    <property type="entry name" value="P-loop containing nucleotide triphosphate hydrolases"/>
    <property type="match status" value="1"/>
</dbReference>
<reference evidence="11" key="1">
    <citation type="submission" date="2022-11" db="UniProtKB">
        <authorList>
            <consortium name="EnsemblMetazoa"/>
        </authorList>
    </citation>
    <scope>IDENTIFICATION</scope>
</reference>
<name>A0A914AJD3_PATMI</name>
<sequence>FYFIILVFGHTEESLERSNSRRMRSTPSISNKPNTDDFVVIYNRVPKTGSTSFTGIAYDLCHANKFNVLHINTTRNMHTMSVADQMKFVSNVTSWTAKKPAFYHGHLAFIDFGSFGSSQQPLYINIIRRPLDRLVSYYYFLRNGDDLRPKLKRARQQGHTNKESFDQCVARRGYDCSEQKLWIQVPFFCGHAQECWVPGSRWALEQAKFNLANHYLLVGVTEEMEEFVTMLESALPSMFRGAVDLFRTGQKSHLRKTANKLKPSEETIEFFKASPIWEVEEEFYNFVLDNFHMQKKRSLKTVDGVVVPVSGQFLYEKIRPK</sequence>